<accession>A0A0G0L4N2</accession>
<evidence type="ECO:0000313" key="3">
    <source>
        <dbReference type="Proteomes" id="UP000033944"/>
    </source>
</evidence>
<comment type="caution">
    <text evidence="2">The sequence shown here is derived from an EMBL/GenBank/DDBJ whole genome shotgun (WGS) entry which is preliminary data.</text>
</comment>
<dbReference type="EMBL" id="LBVN01000013">
    <property type="protein sequence ID" value="KKQ86953.1"/>
    <property type="molecule type" value="Genomic_DNA"/>
</dbReference>
<reference evidence="2 3" key="1">
    <citation type="journal article" date="2015" name="Nature">
        <title>rRNA introns, odd ribosomes, and small enigmatic genomes across a large radiation of phyla.</title>
        <authorList>
            <person name="Brown C.T."/>
            <person name="Hug L.A."/>
            <person name="Thomas B.C."/>
            <person name="Sharon I."/>
            <person name="Castelle C.J."/>
            <person name="Singh A."/>
            <person name="Wilkins M.J."/>
            <person name="Williams K.H."/>
            <person name="Banfield J.F."/>
        </authorList>
    </citation>
    <scope>NUCLEOTIDE SEQUENCE [LARGE SCALE GENOMIC DNA]</scope>
</reference>
<gene>
    <name evidence="2" type="ORF">UT10_C0013G0002</name>
</gene>
<dbReference type="InterPro" id="IPR002737">
    <property type="entry name" value="MEMO1_fam"/>
</dbReference>
<dbReference type="PANTHER" id="PTHR11060">
    <property type="entry name" value="PROTEIN MEMO1"/>
    <property type="match status" value="1"/>
</dbReference>
<dbReference type="Gene3D" id="3.40.830.10">
    <property type="entry name" value="LigB-like"/>
    <property type="match status" value="1"/>
</dbReference>
<evidence type="ECO:0000256" key="1">
    <source>
        <dbReference type="ARBA" id="ARBA00006315"/>
    </source>
</evidence>
<dbReference type="Proteomes" id="UP000033944">
    <property type="component" value="Unassembled WGS sequence"/>
</dbReference>
<organism evidence="2 3">
    <name type="scientific">Candidatus Woesebacteria bacterium GW2011_GWB1_38_8b</name>
    <dbReference type="NCBI Taxonomy" id="1618571"/>
    <lineage>
        <taxon>Bacteria</taxon>
        <taxon>Candidatus Woeseibacteriota</taxon>
    </lineage>
</organism>
<dbReference type="NCBIfam" id="TIGR04336">
    <property type="entry name" value="AmmeMemoSam_B"/>
    <property type="match status" value="1"/>
</dbReference>
<sequence length="300" mass="33453">MMIKTNRFSKFRPLLVFVLLTVFVIATIFLKNLNFIAVEQQKSRQFLKTDKHYTESIFIKGESERDNSWMISDSVAGAIIPHHGLAGKYFSSFFNALSGKKIKTIILIGPNHKLIGDDPVYTSDLTWDTQFGQVNADEDIIQKLTDSGMVSFDNSIVEDEHSVATIMPYIAKYLPGVKVAPLVCKEMNLADINGLAEIVGRALEPGVIVISAVDFSHYLLAQEAVEMDKETISVIETHNYEKLLSFGNEHLDSPTSIILLDKIMRSVGADKFNILINSNSFEITGKSNQATSYLFAVYGK</sequence>
<dbReference type="AlphaFoldDB" id="A0A0G0L4N2"/>
<evidence type="ECO:0000313" key="2">
    <source>
        <dbReference type="EMBL" id="KKQ86953.1"/>
    </source>
</evidence>
<proteinExistence type="inferred from homology"/>
<protein>
    <recommendedName>
        <fullName evidence="4">AmmeMemoRadiSam system protein B</fullName>
    </recommendedName>
</protein>
<name>A0A0G0L4N2_9BACT</name>
<dbReference type="PANTHER" id="PTHR11060:SF0">
    <property type="entry name" value="PROTEIN MEMO1"/>
    <property type="match status" value="1"/>
</dbReference>
<evidence type="ECO:0008006" key="4">
    <source>
        <dbReference type="Google" id="ProtNLM"/>
    </source>
</evidence>
<dbReference type="CDD" id="cd07361">
    <property type="entry name" value="MEMO_like"/>
    <property type="match status" value="1"/>
</dbReference>
<comment type="similarity">
    <text evidence="1">Belongs to the MEMO1 family.</text>
</comment>
<dbReference type="Pfam" id="PF01875">
    <property type="entry name" value="Memo"/>
    <property type="match status" value="1"/>
</dbReference>